<evidence type="ECO:0000313" key="1">
    <source>
        <dbReference type="EMBL" id="MFC6334430.1"/>
    </source>
</evidence>
<accession>A0ABW1VA92</accession>
<name>A0ABW1VA92_9BACL</name>
<dbReference type="EMBL" id="JBHSTE010000006">
    <property type="protein sequence ID" value="MFC6334430.1"/>
    <property type="molecule type" value="Genomic_DNA"/>
</dbReference>
<gene>
    <name evidence="1" type="ORF">ACFP56_17520</name>
</gene>
<protein>
    <submittedName>
        <fullName evidence="1">Baseplate J/gp47 family protein</fullName>
    </submittedName>
</protein>
<evidence type="ECO:0000313" key="2">
    <source>
        <dbReference type="Proteomes" id="UP001596233"/>
    </source>
</evidence>
<dbReference type="Proteomes" id="UP001596233">
    <property type="component" value="Unassembled WGS sequence"/>
</dbReference>
<keyword evidence="2" id="KW-1185">Reference proteome</keyword>
<organism evidence="1 2">
    <name type="scientific">Paenibacillus septentrionalis</name>
    <dbReference type="NCBI Taxonomy" id="429342"/>
    <lineage>
        <taxon>Bacteria</taxon>
        <taxon>Bacillati</taxon>
        <taxon>Bacillota</taxon>
        <taxon>Bacilli</taxon>
        <taxon>Bacillales</taxon>
        <taxon>Paenibacillaceae</taxon>
        <taxon>Paenibacillus</taxon>
    </lineage>
</organism>
<comment type="caution">
    <text evidence="1">The sequence shown here is derived from an EMBL/GenBank/DDBJ whole genome shotgun (WGS) entry which is preliminary data.</text>
</comment>
<sequence>MLPVPNLDNRTFEQIMREAKELIPRLAPEWTDENVHDPGMTLLELLAWHIEMQQYRINRMSVEYDRKFLSLLGGWPMDRQPATTSVSFTHVHDVTYIPFGTAIKVGQLQFETVRSITLIPERTTSITLKHDGTSKALTQNLRSGKVVFYPFGDKGEIGSHMLITLEEPLPQVMPLSLFIELDGQPAAHRIPARYKQFYPSATVEWSYLAEDEEGGSWKPLRMERDESYSFHQSGPILFELPLSTQSISTIKAEVVAGRFDDIPRVRRIMWNEVFTSQGKTWCIEERFEGWGEETRKLGQSEPVHLYLYHALYLSGHIQVQYKVEDGWIDVAPQYIHAEHEDTHVVLTIQPFEIIPIGKDSIRVVGLDPDFVADQYIGSGTGIAFQIYPLPISSIYCNQLIVQVGEWDPEMKRMLWRDWERVLDFDQSTMSSPHYVITEDEQLSFSDGTYGMSPSSSPVPNIRFISYRTGEGIQGNVKEDTLKSMSVHNQQLQVTNLFPAYGGKDPETVADALARTKLEALDPKCAITEKDIEARVLEIPGVKIARIKAISGYHPTLTNYPQERAMGQLSIVVVPRSSRLFPSPSDGLKQTIAAHMEPYRLLTNKYHIIGPEYIKVTIRAVIVVEAQYEGKEKEVVTALNRWLIPEQTSQSDGWAFGKSINKSDVYDYIHSVAGIVYIQDLWIMAEGNQVTQEEGGDIRIPPNGLAYSGEHEIEFIIQH</sequence>
<proteinExistence type="predicted"/>
<dbReference type="RefSeq" id="WP_379236951.1">
    <property type="nucleotide sequence ID" value="NZ_JBHSTE010000006.1"/>
</dbReference>
<reference evidence="2" key="1">
    <citation type="journal article" date="2019" name="Int. J. Syst. Evol. Microbiol.">
        <title>The Global Catalogue of Microorganisms (GCM) 10K type strain sequencing project: providing services to taxonomists for standard genome sequencing and annotation.</title>
        <authorList>
            <consortium name="The Broad Institute Genomics Platform"/>
            <consortium name="The Broad Institute Genome Sequencing Center for Infectious Disease"/>
            <person name="Wu L."/>
            <person name="Ma J."/>
        </authorList>
    </citation>
    <scope>NUCLEOTIDE SEQUENCE [LARGE SCALE GENOMIC DNA]</scope>
    <source>
        <strain evidence="2">PCU 280</strain>
    </source>
</reference>